<organism evidence="1">
    <name type="scientific">Rhizophora mucronata</name>
    <name type="common">Asiatic mangrove</name>
    <dbReference type="NCBI Taxonomy" id="61149"/>
    <lineage>
        <taxon>Eukaryota</taxon>
        <taxon>Viridiplantae</taxon>
        <taxon>Streptophyta</taxon>
        <taxon>Embryophyta</taxon>
        <taxon>Tracheophyta</taxon>
        <taxon>Spermatophyta</taxon>
        <taxon>Magnoliopsida</taxon>
        <taxon>eudicotyledons</taxon>
        <taxon>Gunneridae</taxon>
        <taxon>Pentapetalae</taxon>
        <taxon>rosids</taxon>
        <taxon>fabids</taxon>
        <taxon>Malpighiales</taxon>
        <taxon>Rhizophoraceae</taxon>
        <taxon>Rhizophora</taxon>
    </lineage>
</organism>
<reference evidence="1" key="1">
    <citation type="submission" date="2018-02" db="EMBL/GenBank/DDBJ databases">
        <title>Rhizophora mucronata_Transcriptome.</title>
        <authorList>
            <person name="Meera S.P."/>
            <person name="Sreeshan A."/>
            <person name="Augustine A."/>
        </authorList>
    </citation>
    <scope>NUCLEOTIDE SEQUENCE</scope>
    <source>
        <tissue evidence="1">Leaf</tissue>
    </source>
</reference>
<dbReference type="EMBL" id="GGEC01066730">
    <property type="protein sequence ID" value="MBX47214.1"/>
    <property type="molecule type" value="Transcribed_RNA"/>
</dbReference>
<name>A0A2P2NXP2_RHIMU</name>
<proteinExistence type="predicted"/>
<sequence>MAFKEVKWCAKGQILKNCFTPSSCIQGKMQVLKASSNQFPLLARM</sequence>
<protein>
    <submittedName>
        <fullName evidence="1">Uncharacterized protein</fullName>
    </submittedName>
</protein>
<accession>A0A2P2NXP2</accession>
<dbReference type="AlphaFoldDB" id="A0A2P2NXP2"/>
<evidence type="ECO:0000313" key="1">
    <source>
        <dbReference type="EMBL" id="MBX47214.1"/>
    </source>
</evidence>